<gene>
    <name evidence="1" type="ORF">PNH38_16925</name>
</gene>
<dbReference type="Proteomes" id="UP001213979">
    <property type="component" value="Unassembled WGS sequence"/>
</dbReference>
<dbReference type="EMBL" id="JAQOTG010000025">
    <property type="protein sequence ID" value="MDE8565530.1"/>
    <property type="molecule type" value="Genomic_DNA"/>
</dbReference>
<proteinExistence type="predicted"/>
<keyword evidence="2" id="KW-1185">Reference proteome</keyword>
<dbReference type="RefSeq" id="WP_159719239.1">
    <property type="nucleotide sequence ID" value="NZ_JAGUQN010000012.1"/>
</dbReference>
<evidence type="ECO:0000313" key="2">
    <source>
        <dbReference type="Proteomes" id="UP001213979"/>
    </source>
</evidence>
<sequence>MGRMKIRMFFLILFDRLKARVVNLEKDRRTIGGIRDFKKRLKFGGKLKKESFLDLSNIVLVK</sequence>
<name>A0ABT5W877_9BACL</name>
<comment type="caution">
    <text evidence="1">The sequence shown here is derived from an EMBL/GenBank/DDBJ whole genome shotgun (WGS) entry which is preliminary data.</text>
</comment>
<reference evidence="1 2" key="1">
    <citation type="submission" date="2023-01" db="EMBL/GenBank/DDBJ databases">
        <title>Genome-based reclassification of Anoxybacillus geothermalis as a later heterotypic synonym of Anoxybacillus rupiensis.</title>
        <authorList>
            <person name="Inan Bektas K."/>
            <person name="Canakci S."/>
            <person name="Belduz A.A."/>
            <person name="Guler H.H."/>
        </authorList>
    </citation>
    <scope>NUCLEOTIDE SEQUENCE [LARGE SCALE GENOMIC DNA]</scope>
    <source>
        <strain evidence="1 2">DSM 17127</strain>
    </source>
</reference>
<organism evidence="1 2">
    <name type="scientific">Anoxybacteroides rupiense</name>
    <dbReference type="NCBI Taxonomy" id="311460"/>
    <lineage>
        <taxon>Bacteria</taxon>
        <taxon>Bacillati</taxon>
        <taxon>Bacillota</taxon>
        <taxon>Bacilli</taxon>
        <taxon>Bacillales</taxon>
        <taxon>Anoxybacillaceae</taxon>
        <taxon>Anoxybacteroides</taxon>
    </lineage>
</organism>
<protein>
    <submittedName>
        <fullName evidence="1">Uncharacterized protein</fullName>
    </submittedName>
</protein>
<accession>A0ABT5W877</accession>
<evidence type="ECO:0000313" key="1">
    <source>
        <dbReference type="EMBL" id="MDE8565530.1"/>
    </source>
</evidence>